<dbReference type="AlphaFoldDB" id="A0A0P0FKN0"/>
<name>A0A0P0FKN0_9BACE</name>
<keyword evidence="1" id="KW-0378">Hydrolase</keyword>
<reference evidence="1 2" key="1">
    <citation type="journal article" date="2015" name="Science">
        <title>Genetic determinants of in vivo fitness and diet responsiveness in multiple human gut Bacteroides.</title>
        <authorList>
            <person name="Wu M."/>
            <person name="McNulty N.P."/>
            <person name="Rodionov D.A."/>
            <person name="Khoroshkin M.S."/>
            <person name="Griffin N.W."/>
            <person name="Cheng J."/>
            <person name="Latreille P."/>
            <person name="Kerstetter R.A."/>
            <person name="Terrapon N."/>
            <person name="Henrissat B."/>
            <person name="Osterman A.L."/>
            <person name="Gordon J.I."/>
        </authorList>
    </citation>
    <scope>NUCLEOTIDE SEQUENCE [LARGE SCALE GENOMIC DNA]</scope>
    <source>
        <strain evidence="1 2">WH2</strain>
    </source>
</reference>
<gene>
    <name evidence="1" type="ORF">BcellWH2_00588</name>
</gene>
<evidence type="ECO:0000313" key="2">
    <source>
        <dbReference type="Proteomes" id="UP000061809"/>
    </source>
</evidence>
<dbReference type="KEGG" id="bcel:BcellWH2_00588"/>
<dbReference type="EMBL" id="CP012801">
    <property type="protein sequence ID" value="ALJ57856.1"/>
    <property type="molecule type" value="Genomic_DNA"/>
</dbReference>
<accession>A0A0P0FKN0</accession>
<proteinExistence type="predicted"/>
<keyword evidence="1" id="KW-0255">Endonuclease</keyword>
<protein>
    <submittedName>
        <fullName evidence="1">HpaII restriction endonuclease</fullName>
    </submittedName>
</protein>
<dbReference type="GO" id="GO:0004519">
    <property type="term" value="F:endonuclease activity"/>
    <property type="evidence" value="ECO:0007669"/>
    <property type="project" value="UniProtKB-KW"/>
</dbReference>
<dbReference type="Pfam" id="PF09561">
    <property type="entry name" value="RE_HpaII"/>
    <property type="match status" value="1"/>
</dbReference>
<dbReference type="Proteomes" id="UP000061809">
    <property type="component" value="Chromosome"/>
</dbReference>
<dbReference type="RefSeq" id="WP_029428886.1">
    <property type="nucleotide sequence ID" value="NZ_CP012801.1"/>
</dbReference>
<sequence>MAFEATKRELGELYTFFRLLADGKVSLGTPQARKDETKCWPVALIQREEHDGTRRYCIEQGNVRIVSGVIEKEGTFVAADKEEQVIPREDFGGAAEFILELLKTTSGTDAIEVPEGLEAFLDAVNIYDLEAKTEDRTDFSVAFWHPEAPLTGFNVRCRLSSMNPLLDGGRTANLKLEQSGVKFATPTVNKVNALPESPTEVAERMLMIERLGGVLKYSDVADRVFRCNLLMIDLHFPRMLAEMVRMMHLDGIARISELTERIKEINPLKIKDELINKHGFYEFKMKQFLLALALGMRPAKIYNGTDSAVEGILLVDAEGEVLCYHKSEHRTFADFLFLNTRLEKGSVDKDKYGFLEKENGVYYFRLNVKIGLTKK</sequence>
<organism evidence="1 2">
    <name type="scientific">Bacteroides cellulosilyticus</name>
    <dbReference type="NCBI Taxonomy" id="246787"/>
    <lineage>
        <taxon>Bacteria</taxon>
        <taxon>Pseudomonadati</taxon>
        <taxon>Bacteroidota</taxon>
        <taxon>Bacteroidia</taxon>
        <taxon>Bacteroidales</taxon>
        <taxon>Bacteroidaceae</taxon>
        <taxon>Bacteroides</taxon>
    </lineage>
</organism>
<dbReference type="PATRIC" id="fig|246787.4.peg.611"/>
<dbReference type="InterPro" id="IPR019062">
    <property type="entry name" value="Restrct_endonuc_II_HpaII"/>
</dbReference>
<evidence type="ECO:0000313" key="1">
    <source>
        <dbReference type="EMBL" id="ALJ57856.1"/>
    </source>
</evidence>
<keyword evidence="1" id="KW-0540">Nuclease</keyword>